<dbReference type="PATRIC" id="fig|54005.3.peg.699"/>
<comment type="caution">
    <text evidence="1">The sequence shown here is derived from an EMBL/GenBank/DDBJ whole genome shotgun (WGS) entry which is preliminary data.</text>
</comment>
<evidence type="ECO:0000313" key="2">
    <source>
        <dbReference type="Proteomes" id="UP000070174"/>
    </source>
</evidence>
<protein>
    <submittedName>
        <fullName evidence="1">Uncharacterized protein</fullName>
    </submittedName>
</protein>
<dbReference type="Proteomes" id="UP000070174">
    <property type="component" value="Unassembled WGS sequence"/>
</dbReference>
<organism evidence="1">
    <name type="scientific">Peptoniphilus harei</name>
    <dbReference type="NCBI Taxonomy" id="54005"/>
    <lineage>
        <taxon>Bacteria</taxon>
        <taxon>Bacillati</taxon>
        <taxon>Bacillota</taxon>
        <taxon>Tissierellia</taxon>
        <taxon>Tissierellales</taxon>
        <taxon>Peptoniphilaceae</taxon>
        <taxon>Peptoniphilus</taxon>
    </lineage>
</organism>
<gene>
    <name evidence="1" type="ORF">HMPREF3229_00711</name>
</gene>
<dbReference type="AlphaFoldDB" id="A0A133PQD0"/>
<reference evidence="1 2" key="1">
    <citation type="submission" date="2016-01" db="EMBL/GenBank/DDBJ databases">
        <authorList>
            <person name="Oliw E.H."/>
        </authorList>
    </citation>
    <scope>NUCLEOTIDE SEQUENCE [LARGE SCALE GENOMIC DNA]</scope>
    <source>
        <strain evidence="1 2">CMW7756A</strain>
    </source>
</reference>
<sequence length="43" mass="5408">MEVLNFFKVFLIFYEKHSIIIVFKTQDFYTIFHKYKNVNFIKN</sequence>
<name>A0A133PQD0_9FIRM</name>
<evidence type="ECO:0000313" key="1">
    <source>
        <dbReference type="EMBL" id="KXA30846.1"/>
    </source>
</evidence>
<dbReference type="EMBL" id="LRQE01000023">
    <property type="protein sequence ID" value="KXA30846.1"/>
    <property type="molecule type" value="Genomic_DNA"/>
</dbReference>
<accession>A0A133PQD0</accession>
<proteinExistence type="predicted"/>